<evidence type="ECO:0000313" key="1">
    <source>
        <dbReference type="Proteomes" id="UP000515152"/>
    </source>
</evidence>
<protein>
    <submittedName>
        <fullName evidence="2">Coagulation factor XIII A chain-like</fullName>
    </submittedName>
</protein>
<reference evidence="2" key="1">
    <citation type="submission" date="2025-08" db="UniProtKB">
        <authorList>
            <consortium name="RefSeq"/>
        </authorList>
    </citation>
    <scope>IDENTIFICATION</scope>
</reference>
<evidence type="ECO:0000313" key="2">
    <source>
        <dbReference type="RefSeq" id="XP_031439580.2"/>
    </source>
</evidence>
<accession>A0A6P8GXT8</accession>
<sequence>MSVTLEFTNTFNMTLKGVKLRMEGPGDMGFKNKFYRKIKPGASLTWTELFVPDEPGEGRVEGCLTCRQLSQVCGMVNFNAKP</sequence>
<organism evidence="1 2">
    <name type="scientific">Clupea harengus</name>
    <name type="common">Atlantic herring</name>
    <dbReference type="NCBI Taxonomy" id="7950"/>
    <lineage>
        <taxon>Eukaryota</taxon>
        <taxon>Metazoa</taxon>
        <taxon>Chordata</taxon>
        <taxon>Craniata</taxon>
        <taxon>Vertebrata</taxon>
        <taxon>Euteleostomi</taxon>
        <taxon>Actinopterygii</taxon>
        <taxon>Neopterygii</taxon>
        <taxon>Teleostei</taxon>
        <taxon>Clupei</taxon>
        <taxon>Clupeiformes</taxon>
        <taxon>Clupeoidei</taxon>
        <taxon>Clupeidae</taxon>
        <taxon>Clupea</taxon>
    </lineage>
</organism>
<dbReference type="KEGG" id="char:116224359"/>
<gene>
    <name evidence="2" type="primary">LOC116224359</name>
</gene>
<dbReference type="AlphaFoldDB" id="A0A6P8GXT8"/>
<dbReference type="Proteomes" id="UP000515152">
    <property type="component" value="Chromosome 17"/>
</dbReference>
<proteinExistence type="predicted"/>
<dbReference type="GeneID" id="116224359"/>
<keyword evidence="1" id="KW-1185">Reference proteome</keyword>
<dbReference type="RefSeq" id="XP_031439580.2">
    <property type="nucleotide sequence ID" value="XM_031583720.2"/>
</dbReference>
<dbReference type="OrthoDB" id="8879006at2759"/>
<name>A0A6P8GXT8_CLUHA</name>